<evidence type="ECO:0000313" key="3">
    <source>
        <dbReference type="Proteomes" id="UP000008792"/>
    </source>
</evidence>
<evidence type="ECO:0000313" key="2">
    <source>
        <dbReference type="EMBL" id="EDW70274.2"/>
    </source>
</evidence>
<dbReference type="InterPro" id="IPR010512">
    <property type="entry name" value="DUF1091"/>
</dbReference>
<dbReference type="PANTHER" id="PTHR20898">
    <property type="entry name" value="DAEDALUS ON 3-RELATED-RELATED"/>
    <property type="match status" value="1"/>
</dbReference>
<dbReference type="eggNOG" id="ENOG502TD5D">
    <property type="taxonomic scope" value="Eukaryota"/>
</dbReference>
<keyword evidence="1" id="KW-0732">Signal</keyword>
<protein>
    <submittedName>
        <fullName evidence="2">Uncharacterized protein</fullName>
    </submittedName>
</protein>
<dbReference type="Pfam" id="PF06477">
    <property type="entry name" value="DUF1091"/>
    <property type="match status" value="1"/>
</dbReference>
<reference evidence="2 3" key="1">
    <citation type="journal article" date="2007" name="Nature">
        <title>Evolution of genes and genomes on the Drosophila phylogeny.</title>
        <authorList>
            <consortium name="Drosophila 12 Genomes Consortium"/>
            <person name="Clark A.G."/>
            <person name="Eisen M.B."/>
            <person name="Smith D.R."/>
            <person name="Bergman C.M."/>
            <person name="Oliver B."/>
            <person name="Markow T.A."/>
            <person name="Kaufman T.C."/>
            <person name="Kellis M."/>
            <person name="Gelbart W."/>
            <person name="Iyer V.N."/>
            <person name="Pollard D.A."/>
            <person name="Sackton T.B."/>
            <person name="Larracuente A.M."/>
            <person name="Singh N.D."/>
            <person name="Abad J.P."/>
            <person name="Abt D.N."/>
            <person name="Adryan B."/>
            <person name="Aguade M."/>
            <person name="Akashi H."/>
            <person name="Anderson W.W."/>
            <person name="Aquadro C.F."/>
            <person name="Ardell D.H."/>
            <person name="Arguello R."/>
            <person name="Artieri C.G."/>
            <person name="Barbash D.A."/>
            <person name="Barker D."/>
            <person name="Barsanti P."/>
            <person name="Batterham P."/>
            <person name="Batzoglou S."/>
            <person name="Begun D."/>
            <person name="Bhutkar A."/>
            <person name="Blanco E."/>
            <person name="Bosak S.A."/>
            <person name="Bradley R.K."/>
            <person name="Brand A.D."/>
            <person name="Brent M.R."/>
            <person name="Brooks A.N."/>
            <person name="Brown R.H."/>
            <person name="Butlin R.K."/>
            <person name="Caggese C."/>
            <person name="Calvi B.R."/>
            <person name="Bernardo de Carvalho A."/>
            <person name="Caspi A."/>
            <person name="Castrezana S."/>
            <person name="Celniker S.E."/>
            <person name="Chang J.L."/>
            <person name="Chapple C."/>
            <person name="Chatterji S."/>
            <person name="Chinwalla A."/>
            <person name="Civetta A."/>
            <person name="Clifton S.W."/>
            <person name="Comeron J.M."/>
            <person name="Costello J.C."/>
            <person name="Coyne J.A."/>
            <person name="Daub J."/>
            <person name="David R.G."/>
            <person name="Delcher A.L."/>
            <person name="Delehaunty K."/>
            <person name="Do C.B."/>
            <person name="Ebling H."/>
            <person name="Edwards K."/>
            <person name="Eickbush T."/>
            <person name="Evans J.D."/>
            <person name="Filipski A."/>
            <person name="Findeiss S."/>
            <person name="Freyhult E."/>
            <person name="Fulton L."/>
            <person name="Fulton R."/>
            <person name="Garcia A.C."/>
            <person name="Gardiner A."/>
            <person name="Garfield D.A."/>
            <person name="Garvin B.E."/>
            <person name="Gibson G."/>
            <person name="Gilbert D."/>
            <person name="Gnerre S."/>
            <person name="Godfrey J."/>
            <person name="Good R."/>
            <person name="Gotea V."/>
            <person name="Gravely B."/>
            <person name="Greenberg A.J."/>
            <person name="Griffiths-Jones S."/>
            <person name="Gross S."/>
            <person name="Guigo R."/>
            <person name="Gustafson E.A."/>
            <person name="Haerty W."/>
            <person name="Hahn M.W."/>
            <person name="Halligan D.L."/>
            <person name="Halpern A.L."/>
            <person name="Halter G.M."/>
            <person name="Han M.V."/>
            <person name="Heger A."/>
            <person name="Hillier L."/>
            <person name="Hinrichs A.S."/>
            <person name="Holmes I."/>
            <person name="Hoskins R.A."/>
            <person name="Hubisz M.J."/>
            <person name="Hultmark D."/>
            <person name="Huntley M.A."/>
            <person name="Jaffe D.B."/>
            <person name="Jagadeeshan S."/>
            <person name="Jeck W.R."/>
            <person name="Johnson J."/>
            <person name="Jones C.D."/>
            <person name="Jordan W.C."/>
            <person name="Karpen G.H."/>
            <person name="Kataoka E."/>
            <person name="Keightley P.D."/>
            <person name="Kheradpour P."/>
            <person name="Kirkness E.F."/>
            <person name="Koerich L.B."/>
            <person name="Kristiansen K."/>
            <person name="Kudrna D."/>
            <person name="Kulathinal R.J."/>
            <person name="Kumar S."/>
            <person name="Kwok R."/>
            <person name="Lander E."/>
            <person name="Langley C.H."/>
            <person name="Lapoint R."/>
            <person name="Lazzaro B.P."/>
            <person name="Lee S.J."/>
            <person name="Levesque L."/>
            <person name="Li R."/>
            <person name="Lin C.F."/>
            <person name="Lin M.F."/>
            <person name="Lindblad-Toh K."/>
            <person name="Llopart A."/>
            <person name="Long M."/>
            <person name="Low L."/>
            <person name="Lozovsky E."/>
            <person name="Lu J."/>
            <person name="Luo M."/>
            <person name="Machado C.A."/>
            <person name="Makalowski W."/>
            <person name="Marzo M."/>
            <person name="Matsuda M."/>
            <person name="Matzkin L."/>
            <person name="McAllister B."/>
            <person name="McBride C.S."/>
            <person name="McKernan B."/>
            <person name="McKernan K."/>
            <person name="Mendez-Lago M."/>
            <person name="Minx P."/>
            <person name="Mollenhauer M.U."/>
            <person name="Montooth K."/>
            <person name="Mount S.M."/>
            <person name="Mu X."/>
            <person name="Myers E."/>
            <person name="Negre B."/>
            <person name="Newfeld S."/>
            <person name="Nielsen R."/>
            <person name="Noor M.A."/>
            <person name="O'Grady P."/>
            <person name="Pachter L."/>
            <person name="Papaceit M."/>
            <person name="Parisi M.J."/>
            <person name="Parisi M."/>
            <person name="Parts L."/>
            <person name="Pedersen J.S."/>
            <person name="Pesole G."/>
            <person name="Phillippy A.M."/>
            <person name="Ponting C.P."/>
            <person name="Pop M."/>
            <person name="Porcelli D."/>
            <person name="Powell J.R."/>
            <person name="Prohaska S."/>
            <person name="Pruitt K."/>
            <person name="Puig M."/>
            <person name="Quesneville H."/>
            <person name="Ram K.R."/>
            <person name="Rand D."/>
            <person name="Rasmussen M.D."/>
            <person name="Reed L.K."/>
            <person name="Reenan R."/>
            <person name="Reily A."/>
            <person name="Remington K.A."/>
            <person name="Rieger T.T."/>
            <person name="Ritchie M.G."/>
            <person name="Robin C."/>
            <person name="Rogers Y.H."/>
            <person name="Rohde C."/>
            <person name="Rozas J."/>
            <person name="Rubenfield M.J."/>
            <person name="Ruiz A."/>
            <person name="Russo S."/>
            <person name="Salzberg S.L."/>
            <person name="Sanchez-Gracia A."/>
            <person name="Saranga D.J."/>
            <person name="Sato H."/>
            <person name="Schaeffer S.W."/>
            <person name="Schatz M.C."/>
            <person name="Schlenke T."/>
            <person name="Schwartz R."/>
            <person name="Segarra C."/>
            <person name="Singh R.S."/>
            <person name="Sirot L."/>
            <person name="Sirota M."/>
            <person name="Sisneros N.B."/>
            <person name="Smith C.D."/>
            <person name="Smith T.F."/>
            <person name="Spieth J."/>
            <person name="Stage D.E."/>
            <person name="Stark A."/>
            <person name="Stephan W."/>
            <person name="Strausberg R.L."/>
            <person name="Strempel S."/>
            <person name="Sturgill D."/>
            <person name="Sutton G."/>
            <person name="Sutton G.G."/>
            <person name="Tao W."/>
            <person name="Teichmann S."/>
            <person name="Tobari Y.N."/>
            <person name="Tomimura Y."/>
            <person name="Tsolas J.M."/>
            <person name="Valente V.L."/>
            <person name="Venter E."/>
            <person name="Venter J.C."/>
            <person name="Vicario S."/>
            <person name="Vieira F.G."/>
            <person name="Vilella A.J."/>
            <person name="Villasante A."/>
            <person name="Walenz B."/>
            <person name="Wang J."/>
            <person name="Wasserman M."/>
            <person name="Watts T."/>
            <person name="Wilson D."/>
            <person name="Wilson R.K."/>
            <person name="Wing R.A."/>
            <person name="Wolfner M.F."/>
            <person name="Wong A."/>
            <person name="Wong G.K."/>
            <person name="Wu C.I."/>
            <person name="Wu G."/>
            <person name="Yamamoto D."/>
            <person name="Yang H.P."/>
            <person name="Yang S.P."/>
            <person name="Yorke J.A."/>
            <person name="Yoshida K."/>
            <person name="Zdobnov E."/>
            <person name="Zhang P."/>
            <person name="Zhang Y."/>
            <person name="Zimin A.V."/>
            <person name="Baldwin J."/>
            <person name="Abdouelleil A."/>
            <person name="Abdulkadir J."/>
            <person name="Abebe A."/>
            <person name="Abera B."/>
            <person name="Abreu J."/>
            <person name="Acer S.C."/>
            <person name="Aftuck L."/>
            <person name="Alexander A."/>
            <person name="An P."/>
            <person name="Anderson E."/>
            <person name="Anderson S."/>
            <person name="Arachi H."/>
            <person name="Azer M."/>
            <person name="Bachantsang P."/>
            <person name="Barry A."/>
            <person name="Bayul T."/>
            <person name="Berlin A."/>
            <person name="Bessette D."/>
            <person name="Bloom T."/>
            <person name="Blye J."/>
            <person name="Boguslavskiy L."/>
            <person name="Bonnet C."/>
            <person name="Boukhgalter B."/>
            <person name="Bourzgui I."/>
            <person name="Brown A."/>
            <person name="Cahill P."/>
            <person name="Channer S."/>
            <person name="Cheshatsang Y."/>
            <person name="Chuda L."/>
            <person name="Citroen M."/>
            <person name="Collymore A."/>
            <person name="Cooke P."/>
            <person name="Costello M."/>
            <person name="D'Aco K."/>
            <person name="Daza R."/>
            <person name="De Haan G."/>
            <person name="DeGray S."/>
            <person name="DeMaso C."/>
            <person name="Dhargay N."/>
            <person name="Dooley K."/>
            <person name="Dooley E."/>
            <person name="Doricent M."/>
            <person name="Dorje P."/>
            <person name="Dorjee K."/>
            <person name="Dupes A."/>
            <person name="Elong R."/>
            <person name="Falk J."/>
            <person name="Farina A."/>
            <person name="Faro S."/>
            <person name="Ferguson D."/>
            <person name="Fisher S."/>
            <person name="Foley C.D."/>
            <person name="Franke A."/>
            <person name="Friedrich D."/>
            <person name="Gadbois L."/>
            <person name="Gearin G."/>
            <person name="Gearin C.R."/>
            <person name="Giannoukos G."/>
            <person name="Goode T."/>
            <person name="Graham J."/>
            <person name="Grandbois E."/>
            <person name="Grewal S."/>
            <person name="Gyaltsen K."/>
            <person name="Hafez N."/>
            <person name="Hagos B."/>
            <person name="Hall J."/>
            <person name="Henson C."/>
            <person name="Hollinger A."/>
            <person name="Honan T."/>
            <person name="Huard M.D."/>
            <person name="Hughes L."/>
            <person name="Hurhula B."/>
            <person name="Husby M.E."/>
            <person name="Kamat A."/>
            <person name="Kanga B."/>
            <person name="Kashin S."/>
            <person name="Khazanovich D."/>
            <person name="Kisner P."/>
            <person name="Lance K."/>
            <person name="Lara M."/>
            <person name="Lee W."/>
            <person name="Lennon N."/>
            <person name="Letendre F."/>
            <person name="LeVine R."/>
            <person name="Lipovsky A."/>
            <person name="Liu X."/>
            <person name="Liu J."/>
            <person name="Liu S."/>
            <person name="Lokyitsang T."/>
            <person name="Lokyitsang Y."/>
            <person name="Lubonja R."/>
            <person name="Lui A."/>
            <person name="MacDonald P."/>
            <person name="Magnisalis V."/>
            <person name="Maru K."/>
            <person name="Matthews C."/>
            <person name="McCusker W."/>
            <person name="McDonough S."/>
            <person name="Mehta T."/>
            <person name="Meldrim J."/>
            <person name="Meneus L."/>
            <person name="Mihai O."/>
            <person name="Mihalev A."/>
            <person name="Mihova T."/>
            <person name="Mittelman R."/>
            <person name="Mlenga V."/>
            <person name="Montmayeur A."/>
            <person name="Mulrain L."/>
            <person name="Navidi A."/>
            <person name="Naylor J."/>
            <person name="Negash T."/>
            <person name="Nguyen T."/>
            <person name="Nguyen N."/>
            <person name="Nicol R."/>
            <person name="Norbu C."/>
            <person name="Norbu N."/>
            <person name="Novod N."/>
            <person name="O'Neill B."/>
            <person name="Osman S."/>
            <person name="Markiewicz E."/>
            <person name="Oyono O.L."/>
            <person name="Patti C."/>
            <person name="Phunkhang P."/>
            <person name="Pierre F."/>
            <person name="Priest M."/>
            <person name="Raghuraman S."/>
            <person name="Rege F."/>
            <person name="Reyes R."/>
            <person name="Rise C."/>
            <person name="Rogov P."/>
            <person name="Ross K."/>
            <person name="Ryan E."/>
            <person name="Settipalli S."/>
            <person name="Shea T."/>
            <person name="Sherpa N."/>
            <person name="Shi L."/>
            <person name="Shih D."/>
            <person name="Sparrow T."/>
            <person name="Spaulding J."/>
            <person name="Stalker J."/>
            <person name="Stange-Thomann N."/>
            <person name="Stavropoulos S."/>
            <person name="Stone C."/>
            <person name="Strader C."/>
            <person name="Tesfaye S."/>
            <person name="Thomson T."/>
            <person name="Thoulutsang Y."/>
            <person name="Thoulutsang D."/>
            <person name="Topham K."/>
            <person name="Topping I."/>
            <person name="Tsamla T."/>
            <person name="Vassiliev H."/>
            <person name="Vo A."/>
            <person name="Wangchuk T."/>
            <person name="Wangdi T."/>
            <person name="Weiand M."/>
            <person name="Wilkinson J."/>
            <person name="Wilson A."/>
            <person name="Yadav S."/>
            <person name="Young G."/>
            <person name="Yu Q."/>
            <person name="Zembek L."/>
            <person name="Zhong D."/>
            <person name="Zimmer A."/>
            <person name="Zwirko Z."/>
            <person name="Jaffe D.B."/>
            <person name="Alvarez P."/>
            <person name="Brockman W."/>
            <person name="Butler J."/>
            <person name="Chin C."/>
            <person name="Gnerre S."/>
            <person name="Grabherr M."/>
            <person name="Kleber M."/>
            <person name="Mauceli E."/>
            <person name="MacCallum I."/>
        </authorList>
    </citation>
    <scope>NUCLEOTIDE SEQUENCE [LARGE SCALE GENOMIC DNA]</scope>
    <source>
        <strain evidence="3">Tucson 15010-1051.87</strain>
    </source>
</reference>
<dbReference type="EMBL" id="CH940647">
    <property type="protein sequence ID" value="EDW70274.2"/>
    <property type="molecule type" value="Genomic_DNA"/>
</dbReference>
<dbReference type="InterPro" id="IPR036846">
    <property type="entry name" value="GM2-AP_sf"/>
</dbReference>
<dbReference type="HOGENOM" id="CLU_124622_0_0_1"/>
<sequence length="164" mass="19365">MTTYNAAFNSLHFRKVFTNFGRKYASNYAARISPDHMAINMTLDIIRPLTVDLWLKVSIAQRETKSSYRTIFAYNMNLCNLLGKGKGMNVFHSWVQNIYRYTNMPRSCPIKEGNYYWKNLRPDKDSIPAFIMTGYFRIDSLFYLRDWANDMLTNTSMFVDIKMK</sequence>
<organism evidence="2 3">
    <name type="scientific">Drosophila virilis</name>
    <name type="common">Fruit fly</name>
    <dbReference type="NCBI Taxonomy" id="7244"/>
    <lineage>
        <taxon>Eukaryota</taxon>
        <taxon>Metazoa</taxon>
        <taxon>Ecdysozoa</taxon>
        <taxon>Arthropoda</taxon>
        <taxon>Hexapoda</taxon>
        <taxon>Insecta</taxon>
        <taxon>Pterygota</taxon>
        <taxon>Neoptera</taxon>
        <taxon>Endopterygota</taxon>
        <taxon>Diptera</taxon>
        <taxon>Brachycera</taxon>
        <taxon>Muscomorpha</taxon>
        <taxon>Ephydroidea</taxon>
        <taxon>Drosophilidae</taxon>
        <taxon>Drosophila</taxon>
    </lineage>
</organism>
<evidence type="ECO:0000256" key="1">
    <source>
        <dbReference type="ARBA" id="ARBA00022729"/>
    </source>
</evidence>
<dbReference type="Proteomes" id="UP000008792">
    <property type="component" value="Unassembled WGS sequence"/>
</dbReference>
<name>B4LF86_DROVI</name>
<dbReference type="AlphaFoldDB" id="B4LF86"/>
<dbReference type="InParanoid" id="B4LF86"/>
<dbReference type="SMART" id="SM00697">
    <property type="entry name" value="DM8"/>
    <property type="match status" value="1"/>
</dbReference>
<dbReference type="Gene3D" id="2.70.220.10">
    <property type="entry name" value="Ganglioside GM2 activator"/>
    <property type="match status" value="1"/>
</dbReference>
<dbReference type="SUPFAM" id="SSF63707">
    <property type="entry name" value="Ganglioside M2 (gm2) activator"/>
    <property type="match status" value="1"/>
</dbReference>
<proteinExistence type="predicted"/>
<gene>
    <name evidence="2" type="primary">Dvir\GJ13707</name>
    <name evidence="2" type="ORF">Dvir_GJ13707</name>
</gene>
<dbReference type="OrthoDB" id="8021351at2759"/>
<dbReference type="PANTHER" id="PTHR20898:SF0">
    <property type="entry name" value="DAEDALUS ON 3-RELATED"/>
    <property type="match status" value="1"/>
</dbReference>
<accession>B4LF86</accession>
<keyword evidence="3" id="KW-1185">Reference proteome</keyword>